<gene>
    <name evidence="1" type="ORF">ENN50_06475</name>
</gene>
<dbReference type="AlphaFoldDB" id="A0A831SPE2"/>
<dbReference type="Pfam" id="PF08901">
    <property type="entry name" value="DUF1847"/>
    <property type="match status" value="1"/>
</dbReference>
<name>A0A831SPE2_PROAE</name>
<evidence type="ECO:0000313" key="1">
    <source>
        <dbReference type="EMBL" id="HED31311.1"/>
    </source>
</evidence>
<reference evidence="1" key="1">
    <citation type="journal article" date="2020" name="mSystems">
        <title>Genome- and Community-Level Interaction Insights into Carbon Utilization and Element Cycling Functions of Hydrothermarchaeota in Hydrothermal Sediment.</title>
        <authorList>
            <person name="Zhou Z."/>
            <person name="Liu Y."/>
            <person name="Xu W."/>
            <person name="Pan J."/>
            <person name="Luo Z.H."/>
            <person name="Li M."/>
        </authorList>
    </citation>
    <scope>NUCLEOTIDE SEQUENCE [LARGE SCALE GENOMIC DNA]</scope>
    <source>
        <strain evidence="1">SpSt-1181</strain>
    </source>
</reference>
<sequence length="231" mass="25168">MPDEKKTPADQERNASCTECGSLNCYRQQASFPVFCPGERLDPAGLEEVIGCYRAGDDDALAAQAAAEVEGLFYGKLTRVEEVLAFARRIGAKKIGLATCVGLVEETRMFSRMLSRNGFTPYAVLCKTGSVDKGEIGIDDQLKTRPGSFEALCNPLLQARLLNEWGADLNVVIGLCVGHDALFCRHSEALVTTLIVKDRVLAHNPAAALYTSSSYYKRIMESREDLSCSSS</sequence>
<accession>A0A831SPE2</accession>
<dbReference type="InterPro" id="IPR014997">
    <property type="entry name" value="DUF1847"/>
</dbReference>
<dbReference type="Proteomes" id="UP000886335">
    <property type="component" value="Unassembled WGS sequence"/>
</dbReference>
<organism evidence="1">
    <name type="scientific">Prosthecochloris aestuarii</name>
    <dbReference type="NCBI Taxonomy" id="1102"/>
    <lineage>
        <taxon>Bacteria</taxon>
        <taxon>Pseudomonadati</taxon>
        <taxon>Chlorobiota</taxon>
        <taxon>Chlorobiia</taxon>
        <taxon>Chlorobiales</taxon>
        <taxon>Chlorobiaceae</taxon>
        <taxon>Prosthecochloris</taxon>
    </lineage>
</organism>
<proteinExistence type="predicted"/>
<protein>
    <submittedName>
        <fullName evidence="1">DUF1847 domain-containing protein</fullName>
    </submittedName>
</protein>
<dbReference type="EMBL" id="DSBW01000142">
    <property type="protein sequence ID" value="HED31311.1"/>
    <property type="molecule type" value="Genomic_DNA"/>
</dbReference>
<comment type="caution">
    <text evidence="1">The sequence shown here is derived from an EMBL/GenBank/DDBJ whole genome shotgun (WGS) entry which is preliminary data.</text>
</comment>